<evidence type="ECO:0000313" key="1">
    <source>
        <dbReference type="EMBL" id="CAD8058298.1"/>
    </source>
</evidence>
<proteinExistence type="predicted"/>
<dbReference type="OrthoDB" id="301837at2759"/>
<reference evidence="1" key="1">
    <citation type="submission" date="2021-01" db="EMBL/GenBank/DDBJ databases">
        <authorList>
            <consortium name="Genoscope - CEA"/>
            <person name="William W."/>
        </authorList>
    </citation>
    <scope>NUCLEOTIDE SEQUENCE</scope>
</reference>
<gene>
    <name evidence="1" type="ORF">PSON_ATCC_30995.1.T0120131</name>
</gene>
<evidence type="ECO:0000313" key="2">
    <source>
        <dbReference type="Proteomes" id="UP000692954"/>
    </source>
</evidence>
<sequence>MYNILQISFIKFLKYRPRFYFADLKKYKYGDEKAYFTKEDEQMLSQLMKKIQQNDDNQLYQQENEKKYPKEELQKILSNHNVTYNEALLRQILMWRKKN</sequence>
<name>A0A8S1KSV1_9CILI</name>
<accession>A0A8S1KSV1</accession>
<dbReference type="Proteomes" id="UP000692954">
    <property type="component" value="Unassembled WGS sequence"/>
</dbReference>
<protein>
    <submittedName>
        <fullName evidence="1">Uncharacterized protein</fullName>
    </submittedName>
</protein>
<organism evidence="1 2">
    <name type="scientific">Paramecium sonneborni</name>
    <dbReference type="NCBI Taxonomy" id="65129"/>
    <lineage>
        <taxon>Eukaryota</taxon>
        <taxon>Sar</taxon>
        <taxon>Alveolata</taxon>
        <taxon>Ciliophora</taxon>
        <taxon>Intramacronucleata</taxon>
        <taxon>Oligohymenophorea</taxon>
        <taxon>Peniculida</taxon>
        <taxon>Parameciidae</taxon>
        <taxon>Paramecium</taxon>
    </lineage>
</organism>
<dbReference type="AlphaFoldDB" id="A0A8S1KSV1"/>
<comment type="caution">
    <text evidence="1">The sequence shown here is derived from an EMBL/GenBank/DDBJ whole genome shotgun (WGS) entry which is preliminary data.</text>
</comment>
<keyword evidence="2" id="KW-1185">Reference proteome</keyword>
<dbReference type="EMBL" id="CAJJDN010000012">
    <property type="protein sequence ID" value="CAD8058298.1"/>
    <property type="molecule type" value="Genomic_DNA"/>
</dbReference>